<accession>A0A5Q2F514</accession>
<proteinExistence type="predicted"/>
<keyword evidence="2" id="KW-1035">Host cytoplasm</keyword>
<dbReference type="Proteomes" id="UP000343370">
    <property type="component" value="Segment"/>
</dbReference>
<evidence type="ECO:0000313" key="4">
    <source>
        <dbReference type="EMBL" id="QGF21758.1"/>
    </source>
</evidence>
<keyword evidence="5" id="KW-1185">Reference proteome</keyword>
<dbReference type="NCBIfam" id="TIGR01764">
    <property type="entry name" value="excise"/>
    <property type="match status" value="1"/>
</dbReference>
<dbReference type="EMBL" id="MN604230">
    <property type="protein sequence ID" value="QGF21758.1"/>
    <property type="molecule type" value="Genomic_DNA"/>
</dbReference>
<name>A0A5Q2F514_9CAUD</name>
<dbReference type="SUPFAM" id="SSF46955">
    <property type="entry name" value="Putative DNA-binding domain"/>
    <property type="match status" value="1"/>
</dbReference>
<evidence type="ECO:0000256" key="2">
    <source>
        <dbReference type="ARBA" id="ARBA00023200"/>
    </source>
</evidence>
<evidence type="ECO:0000259" key="3">
    <source>
        <dbReference type="Pfam" id="PF12728"/>
    </source>
</evidence>
<feature type="domain" description="Helix-turn-helix" evidence="3">
    <location>
        <begin position="4"/>
        <end position="52"/>
    </location>
</feature>
<reference evidence="4 5" key="1">
    <citation type="submission" date="2019-10" db="EMBL/GenBank/DDBJ databases">
        <authorList>
            <person name="Kazantseva O."/>
            <person name="Piligrimova E."/>
            <person name="Shadrin A."/>
            <person name="Zagorodny V."/>
        </authorList>
    </citation>
    <scope>NUCLEOTIDE SEQUENCE [LARGE SCALE GENOMIC DNA]</scope>
</reference>
<comment type="subcellular location">
    <subcellularLocation>
        <location evidence="1">Host cytoplasm</location>
    </subcellularLocation>
</comment>
<protein>
    <submittedName>
        <fullName evidence="4">Excisionase</fullName>
    </submittedName>
</protein>
<gene>
    <name evidence="4" type="ORF">Sam112_gp56</name>
</gene>
<dbReference type="Gene3D" id="1.10.10.10">
    <property type="entry name" value="Winged helix-like DNA-binding domain superfamily/Winged helix DNA-binding domain"/>
    <property type="match status" value="1"/>
</dbReference>
<dbReference type="GO" id="GO:0030430">
    <property type="term" value="C:host cell cytoplasm"/>
    <property type="evidence" value="ECO:0007669"/>
    <property type="project" value="UniProtKB-SubCell"/>
</dbReference>
<dbReference type="GO" id="GO:0003677">
    <property type="term" value="F:DNA binding"/>
    <property type="evidence" value="ECO:0007669"/>
    <property type="project" value="InterPro"/>
</dbReference>
<dbReference type="Pfam" id="PF12728">
    <property type="entry name" value="HTH_17"/>
    <property type="match status" value="1"/>
</dbReference>
<dbReference type="InterPro" id="IPR010093">
    <property type="entry name" value="SinI_DNA-bd"/>
</dbReference>
<sequence length="57" mass="6760">MSNLLTTKQLAEKLQVAEITIHKWRTKGFPFIKLGRSVRFDFVEVQKWIEEQNKAVK</sequence>
<dbReference type="InterPro" id="IPR036388">
    <property type="entry name" value="WH-like_DNA-bd_sf"/>
</dbReference>
<evidence type="ECO:0000256" key="1">
    <source>
        <dbReference type="ARBA" id="ARBA00004192"/>
    </source>
</evidence>
<evidence type="ECO:0000313" key="5">
    <source>
        <dbReference type="Proteomes" id="UP000343370"/>
    </source>
</evidence>
<organism evidence="4 5">
    <name type="scientific">Bacillus phage vB_BcM_Sam112</name>
    <dbReference type="NCBI Taxonomy" id="2663324"/>
    <lineage>
        <taxon>Viruses</taxon>
        <taxon>Duplodnaviria</taxon>
        <taxon>Heunggongvirae</taxon>
        <taxon>Uroviricota</taxon>
        <taxon>Caudoviricetes</taxon>
        <taxon>Trautnerviridae</taxon>
        <taxon>Prospektnaukivirus</taxon>
        <taxon>Prospektnaukivirus sam112</taxon>
    </lineage>
</organism>
<dbReference type="InterPro" id="IPR041657">
    <property type="entry name" value="HTH_17"/>
</dbReference>
<dbReference type="InterPro" id="IPR009061">
    <property type="entry name" value="DNA-bd_dom_put_sf"/>
</dbReference>